<dbReference type="CDD" id="cd11304">
    <property type="entry name" value="Cadherin_repeat"/>
    <property type="match status" value="1"/>
</dbReference>
<keyword evidence="2" id="KW-0812">Transmembrane</keyword>
<dbReference type="InterPro" id="IPR015919">
    <property type="entry name" value="Cadherin-like_sf"/>
</dbReference>
<evidence type="ECO:0000256" key="8">
    <source>
        <dbReference type="PROSITE-ProRule" id="PRU00043"/>
    </source>
</evidence>
<accession>A0A3S5CBS9</accession>
<keyword evidence="4 8" id="KW-0106">Calcium</keyword>
<dbReference type="PRINTS" id="PR00205">
    <property type="entry name" value="CADHERIN"/>
</dbReference>
<evidence type="ECO:0000256" key="4">
    <source>
        <dbReference type="ARBA" id="ARBA00022837"/>
    </source>
</evidence>
<dbReference type="PROSITE" id="PS50268">
    <property type="entry name" value="CADHERIN_2"/>
    <property type="match status" value="1"/>
</dbReference>
<evidence type="ECO:0000256" key="5">
    <source>
        <dbReference type="ARBA" id="ARBA00022989"/>
    </source>
</evidence>
<keyword evidence="11" id="KW-1185">Reference proteome</keyword>
<dbReference type="Proteomes" id="UP000784294">
    <property type="component" value="Unassembled WGS sequence"/>
</dbReference>
<evidence type="ECO:0000259" key="9">
    <source>
        <dbReference type="PROSITE" id="PS50268"/>
    </source>
</evidence>
<dbReference type="AlphaFoldDB" id="A0A3S5CBS9"/>
<dbReference type="SUPFAM" id="SSF49313">
    <property type="entry name" value="Cadherin-like"/>
    <property type="match status" value="1"/>
</dbReference>
<dbReference type="PANTHER" id="PTHR24028">
    <property type="entry name" value="CADHERIN-87A"/>
    <property type="match status" value="1"/>
</dbReference>
<dbReference type="PROSITE" id="PS00232">
    <property type="entry name" value="CADHERIN_1"/>
    <property type="match status" value="1"/>
</dbReference>
<dbReference type="GO" id="GO:0007156">
    <property type="term" value="P:homophilic cell adhesion via plasma membrane adhesion molecules"/>
    <property type="evidence" value="ECO:0007669"/>
    <property type="project" value="InterPro"/>
</dbReference>
<dbReference type="GO" id="GO:0005509">
    <property type="term" value="F:calcium ion binding"/>
    <property type="evidence" value="ECO:0007669"/>
    <property type="project" value="UniProtKB-UniRule"/>
</dbReference>
<evidence type="ECO:0000256" key="2">
    <source>
        <dbReference type="ARBA" id="ARBA00022692"/>
    </source>
</evidence>
<reference evidence="10" key="1">
    <citation type="submission" date="2018-11" db="EMBL/GenBank/DDBJ databases">
        <authorList>
            <consortium name="Pathogen Informatics"/>
        </authorList>
    </citation>
    <scope>NUCLEOTIDE SEQUENCE</scope>
</reference>
<evidence type="ECO:0000256" key="6">
    <source>
        <dbReference type="ARBA" id="ARBA00023136"/>
    </source>
</evidence>
<name>A0A3S5CBS9_9PLAT</name>
<evidence type="ECO:0000256" key="7">
    <source>
        <dbReference type="ARBA" id="ARBA00023180"/>
    </source>
</evidence>
<keyword evidence="5" id="KW-1133">Transmembrane helix</keyword>
<dbReference type="PANTHER" id="PTHR24028:SF328">
    <property type="entry name" value="CADHERIN-3"/>
    <property type="match status" value="1"/>
</dbReference>
<sequence>MLLDQNLDRESCDLLHLTVHARDNGTPSLNSSINLTISISDANDNPPELPAHLEFSIYENHTSSE</sequence>
<evidence type="ECO:0000313" key="10">
    <source>
        <dbReference type="EMBL" id="VEL08165.1"/>
    </source>
</evidence>
<keyword evidence="7" id="KW-0325">Glycoprotein</keyword>
<keyword evidence="3" id="KW-0677">Repeat</keyword>
<dbReference type="EMBL" id="CAAALY010003286">
    <property type="protein sequence ID" value="VEL08165.1"/>
    <property type="molecule type" value="Genomic_DNA"/>
</dbReference>
<comment type="caution">
    <text evidence="10">The sequence shown here is derived from an EMBL/GenBank/DDBJ whole genome shotgun (WGS) entry which is preliminary data.</text>
</comment>
<comment type="subcellular location">
    <subcellularLocation>
        <location evidence="1">Membrane</location>
        <topology evidence="1">Single-pass membrane protein</topology>
    </subcellularLocation>
</comment>
<dbReference type="GO" id="GO:0005886">
    <property type="term" value="C:plasma membrane"/>
    <property type="evidence" value="ECO:0007669"/>
    <property type="project" value="InterPro"/>
</dbReference>
<evidence type="ECO:0000313" key="11">
    <source>
        <dbReference type="Proteomes" id="UP000784294"/>
    </source>
</evidence>
<feature type="domain" description="Cadherin" evidence="9">
    <location>
        <begin position="7"/>
        <end position="49"/>
    </location>
</feature>
<evidence type="ECO:0000256" key="3">
    <source>
        <dbReference type="ARBA" id="ARBA00022737"/>
    </source>
</evidence>
<evidence type="ECO:0000256" key="1">
    <source>
        <dbReference type="ARBA" id="ARBA00004167"/>
    </source>
</evidence>
<protein>
    <recommendedName>
        <fullName evidence="9">Cadherin domain-containing protein</fullName>
    </recommendedName>
</protein>
<gene>
    <name evidence="10" type="ORF">PXEA_LOCUS1605</name>
</gene>
<dbReference type="Gene3D" id="2.60.40.60">
    <property type="entry name" value="Cadherins"/>
    <property type="match status" value="1"/>
</dbReference>
<dbReference type="InterPro" id="IPR002126">
    <property type="entry name" value="Cadherin-like_dom"/>
</dbReference>
<dbReference type="InterPro" id="IPR050174">
    <property type="entry name" value="Protocadherin/Cadherin-CA"/>
</dbReference>
<proteinExistence type="predicted"/>
<organism evidence="10 11">
    <name type="scientific">Protopolystoma xenopodis</name>
    <dbReference type="NCBI Taxonomy" id="117903"/>
    <lineage>
        <taxon>Eukaryota</taxon>
        <taxon>Metazoa</taxon>
        <taxon>Spiralia</taxon>
        <taxon>Lophotrochozoa</taxon>
        <taxon>Platyhelminthes</taxon>
        <taxon>Monogenea</taxon>
        <taxon>Polyopisthocotylea</taxon>
        <taxon>Polystomatidea</taxon>
        <taxon>Polystomatidae</taxon>
        <taxon>Protopolystoma</taxon>
    </lineage>
</organism>
<keyword evidence="6" id="KW-0472">Membrane</keyword>
<dbReference type="InterPro" id="IPR020894">
    <property type="entry name" value="Cadherin_CS"/>
</dbReference>